<proteinExistence type="predicted"/>
<reference evidence="2 3" key="1">
    <citation type="submission" date="2019-03" db="EMBL/GenBank/DDBJ databases">
        <title>Genomic Encyclopedia of Type Strains, Phase III (KMG-III): the genomes of soil and plant-associated and newly described type strains.</title>
        <authorList>
            <person name="Whitman W."/>
        </authorList>
    </citation>
    <scope>NUCLEOTIDE SEQUENCE [LARGE SCALE GENOMIC DNA]</scope>
    <source>
        <strain evidence="2 3">CECT 7378</strain>
    </source>
</reference>
<feature type="compositionally biased region" description="Basic and acidic residues" evidence="1">
    <location>
        <begin position="26"/>
        <end position="35"/>
    </location>
</feature>
<organism evidence="2 3">
    <name type="scientific">Marinomonas balearica</name>
    <dbReference type="NCBI Taxonomy" id="491947"/>
    <lineage>
        <taxon>Bacteria</taxon>
        <taxon>Pseudomonadati</taxon>
        <taxon>Pseudomonadota</taxon>
        <taxon>Gammaproteobacteria</taxon>
        <taxon>Oceanospirillales</taxon>
        <taxon>Oceanospirillaceae</taxon>
        <taxon>Marinomonas</taxon>
    </lineage>
</organism>
<keyword evidence="3" id="KW-1185">Reference proteome</keyword>
<dbReference type="Proteomes" id="UP000294656">
    <property type="component" value="Unassembled WGS sequence"/>
</dbReference>
<comment type="caution">
    <text evidence="2">The sequence shown here is derived from an EMBL/GenBank/DDBJ whole genome shotgun (WGS) entry which is preliminary data.</text>
</comment>
<evidence type="ECO:0000256" key="1">
    <source>
        <dbReference type="SAM" id="MobiDB-lite"/>
    </source>
</evidence>
<feature type="compositionally biased region" description="Basic and acidic residues" evidence="1">
    <location>
        <begin position="1"/>
        <end position="15"/>
    </location>
</feature>
<gene>
    <name evidence="2" type="ORF">DFP79_2523</name>
</gene>
<feature type="region of interest" description="Disordered" evidence="1">
    <location>
        <begin position="1"/>
        <end position="35"/>
    </location>
</feature>
<dbReference type="EMBL" id="SNXC01000013">
    <property type="protein sequence ID" value="TDO96755.1"/>
    <property type="molecule type" value="Genomic_DNA"/>
</dbReference>
<protein>
    <submittedName>
        <fullName evidence="2">Uncharacterized protein</fullName>
    </submittedName>
</protein>
<accession>A0A4R6M7A7</accession>
<evidence type="ECO:0000313" key="3">
    <source>
        <dbReference type="Proteomes" id="UP000294656"/>
    </source>
</evidence>
<evidence type="ECO:0000313" key="2">
    <source>
        <dbReference type="EMBL" id="TDO96755.1"/>
    </source>
</evidence>
<name>A0A4R6M7A7_9GAMM</name>
<sequence length="35" mass="4080">MSMNAEMEKALMSKEGKKRSGLVRQRAGEWQRKIN</sequence>
<dbReference type="AlphaFoldDB" id="A0A4R6M7A7"/>